<dbReference type="GO" id="GO:0046872">
    <property type="term" value="F:metal ion binding"/>
    <property type="evidence" value="ECO:0007669"/>
    <property type="project" value="UniProtKB-KW"/>
</dbReference>
<gene>
    <name evidence="6" type="ORF">STIAU_0563</name>
</gene>
<dbReference type="AlphaFoldDB" id="Q091N9"/>
<sequence length="483" mass="51568">MDLYRADLGDVALRTGALLSLWLMGVACQPGNGSPAPGLPPEPVPGFVEPGEEAPGGTTSVAGTGTGAFTQPAGNLSLERRSEFLVGEAFFEADWFPAPHARTDRDGLGPLFHAVSCLACHPRGGRGAPPGPGEPTLSLLVRLSLPGTKPWGAPVPEPTYGDQLQPLAVASVAPEGRVEVRTTEQPGTFEDGEAYSLQVPELVLSGLAYGPLHPETRLSPRVAQPMFGLGLLAAVPEETVRAWEDPDDVDGDGISGRANRVWSARQGRTVLGRFGWKANQPDLEHQNAGALAGDLGITSPLSPAEPCTLSQAECQVAPSGGVPELDARKLAALTFYTHLIGVPARQGVDRPEVLKGKALFHQTGCARCHRPRLETGPLEGYPELAGQTLWPYTDLLLHDLGEALADGREDFLASGREWRTQPLWGLGRTHQVSGHTRLLHDGRARSVMEAILWHGGEAEGSRERVRRLSREDRLALLAFLDSL</sequence>
<protein>
    <submittedName>
        <fullName evidence="6">Thiol oxidoreductase</fullName>
    </submittedName>
</protein>
<dbReference type="InterPro" id="IPR010538">
    <property type="entry name" value="DHOR"/>
</dbReference>
<keyword evidence="1 4" id="KW-0349">Heme</keyword>
<dbReference type="InterPro" id="IPR051395">
    <property type="entry name" value="Cytochrome_c_Peroxidase/MauG"/>
</dbReference>
<dbReference type="PANTHER" id="PTHR30600">
    <property type="entry name" value="CYTOCHROME C PEROXIDASE-RELATED"/>
    <property type="match status" value="1"/>
</dbReference>
<evidence type="ECO:0000256" key="2">
    <source>
        <dbReference type="ARBA" id="ARBA00022723"/>
    </source>
</evidence>
<reference evidence="6 7" key="1">
    <citation type="submission" date="2006-04" db="EMBL/GenBank/DDBJ databases">
        <authorList>
            <person name="Nierman W.C."/>
        </authorList>
    </citation>
    <scope>NUCLEOTIDE SEQUENCE [LARGE SCALE GENOMIC DNA]</scope>
    <source>
        <strain evidence="6 7">DW4/3-1</strain>
    </source>
</reference>
<keyword evidence="3 4" id="KW-0408">Iron</keyword>
<dbReference type="PROSITE" id="PS51257">
    <property type="entry name" value="PROKAR_LIPOPROTEIN"/>
    <property type="match status" value="1"/>
</dbReference>
<dbReference type="Proteomes" id="UP000032702">
    <property type="component" value="Unassembled WGS sequence"/>
</dbReference>
<dbReference type="Pfam" id="PF06537">
    <property type="entry name" value="DHOR"/>
    <property type="match status" value="2"/>
</dbReference>
<dbReference type="GO" id="GO:0020037">
    <property type="term" value="F:heme binding"/>
    <property type="evidence" value="ECO:0007669"/>
    <property type="project" value="InterPro"/>
</dbReference>
<dbReference type="InterPro" id="IPR036909">
    <property type="entry name" value="Cyt_c-like_dom_sf"/>
</dbReference>
<dbReference type="EMBL" id="AAMD01000055">
    <property type="protein sequence ID" value="EAU66456.1"/>
    <property type="molecule type" value="Genomic_DNA"/>
</dbReference>
<dbReference type="SUPFAM" id="SSF46626">
    <property type="entry name" value="Cytochrome c"/>
    <property type="match status" value="1"/>
</dbReference>
<dbReference type="PATRIC" id="fig|378806.16.peg.5595"/>
<dbReference type="OrthoDB" id="9805202at2"/>
<evidence type="ECO:0000259" key="5">
    <source>
        <dbReference type="PROSITE" id="PS51007"/>
    </source>
</evidence>
<keyword evidence="2 4" id="KW-0479">Metal-binding</keyword>
<comment type="caution">
    <text evidence="6">The sequence shown here is derived from an EMBL/GenBank/DDBJ whole genome shotgun (WGS) entry which is preliminary data.</text>
</comment>
<organism evidence="6 7">
    <name type="scientific">Stigmatella aurantiaca (strain DW4/3-1)</name>
    <dbReference type="NCBI Taxonomy" id="378806"/>
    <lineage>
        <taxon>Bacteria</taxon>
        <taxon>Pseudomonadati</taxon>
        <taxon>Myxococcota</taxon>
        <taxon>Myxococcia</taxon>
        <taxon>Myxococcales</taxon>
        <taxon>Cystobacterineae</taxon>
        <taxon>Archangiaceae</taxon>
        <taxon>Stigmatella</taxon>
    </lineage>
</organism>
<evidence type="ECO:0000256" key="3">
    <source>
        <dbReference type="ARBA" id="ARBA00023004"/>
    </source>
</evidence>
<dbReference type="GO" id="GO:0004130">
    <property type="term" value="F:cytochrome-c peroxidase activity"/>
    <property type="evidence" value="ECO:0007669"/>
    <property type="project" value="TreeGrafter"/>
</dbReference>
<feature type="domain" description="Cytochrome c" evidence="5">
    <location>
        <begin position="351"/>
        <end position="483"/>
    </location>
</feature>
<dbReference type="Gene3D" id="1.10.760.10">
    <property type="entry name" value="Cytochrome c-like domain"/>
    <property type="match status" value="1"/>
</dbReference>
<dbReference type="GO" id="GO:0009055">
    <property type="term" value="F:electron transfer activity"/>
    <property type="evidence" value="ECO:0007669"/>
    <property type="project" value="InterPro"/>
</dbReference>
<dbReference type="PROSITE" id="PS51007">
    <property type="entry name" value="CYTC"/>
    <property type="match status" value="1"/>
</dbReference>
<proteinExistence type="predicted"/>
<evidence type="ECO:0000313" key="7">
    <source>
        <dbReference type="Proteomes" id="UP000032702"/>
    </source>
</evidence>
<dbReference type="PANTHER" id="PTHR30600:SF4">
    <property type="entry name" value="CYTOCHROME C DOMAIN-CONTAINING PROTEIN"/>
    <property type="match status" value="1"/>
</dbReference>
<dbReference type="PIRSF" id="PIRSF028099">
    <property type="entry name" value="DUF1111"/>
    <property type="match status" value="1"/>
</dbReference>
<evidence type="ECO:0000313" key="6">
    <source>
        <dbReference type="EMBL" id="EAU66456.1"/>
    </source>
</evidence>
<evidence type="ECO:0000256" key="4">
    <source>
        <dbReference type="PROSITE-ProRule" id="PRU00433"/>
    </source>
</evidence>
<name>Q091N9_STIAD</name>
<accession>Q091N9</accession>
<evidence type="ECO:0000256" key="1">
    <source>
        <dbReference type="ARBA" id="ARBA00022617"/>
    </source>
</evidence>
<dbReference type="InterPro" id="IPR009056">
    <property type="entry name" value="Cyt_c-like_dom"/>
</dbReference>